<organism evidence="3 4">
    <name type="scientific">Paenibacillus phytohabitans</name>
    <dbReference type="NCBI Taxonomy" id="2654978"/>
    <lineage>
        <taxon>Bacteria</taxon>
        <taxon>Bacillati</taxon>
        <taxon>Bacillota</taxon>
        <taxon>Bacilli</taxon>
        <taxon>Bacillales</taxon>
        <taxon>Paenibacillaceae</taxon>
        <taxon>Paenibacillus</taxon>
    </lineage>
</organism>
<dbReference type="Proteomes" id="UP000596857">
    <property type="component" value="Unassembled WGS sequence"/>
</dbReference>
<evidence type="ECO:0000256" key="2">
    <source>
        <dbReference type="SAM" id="Phobius"/>
    </source>
</evidence>
<evidence type="ECO:0000256" key="1">
    <source>
        <dbReference type="SAM" id="Coils"/>
    </source>
</evidence>
<sequence>MNWSWLITLVCPLMMILMMFGMPGMRGKHGHGGHSRKQADVEKLQQELNELKLQNEQMRSDIRSITS</sequence>
<gene>
    <name evidence="3" type="ORF">GC101_12625</name>
</gene>
<reference evidence="3 4" key="1">
    <citation type="submission" date="2019-10" db="EMBL/GenBank/DDBJ databases">
        <title>Description of Paenibacillus terricola sp. nov.</title>
        <authorList>
            <person name="Carlier A."/>
            <person name="Qi S."/>
        </authorList>
    </citation>
    <scope>NUCLEOTIDE SEQUENCE [LARGE SCALE GENOMIC DNA]</scope>
    <source>
        <strain evidence="3 4">LMG 31459</strain>
    </source>
</reference>
<feature type="coiled-coil region" evidence="1">
    <location>
        <begin position="34"/>
        <end position="61"/>
    </location>
</feature>
<keyword evidence="4" id="KW-1185">Reference proteome</keyword>
<accession>A0ABX1YIM8</accession>
<dbReference type="EMBL" id="WHOB01000030">
    <property type="protein sequence ID" value="NOU79718.1"/>
    <property type="molecule type" value="Genomic_DNA"/>
</dbReference>
<evidence type="ECO:0008006" key="5">
    <source>
        <dbReference type="Google" id="ProtNLM"/>
    </source>
</evidence>
<keyword evidence="2" id="KW-0812">Transmembrane</keyword>
<dbReference type="RefSeq" id="WP_171717559.1">
    <property type="nucleotide sequence ID" value="NZ_WHOB01000030.1"/>
</dbReference>
<keyword evidence="2" id="KW-0472">Membrane</keyword>
<keyword evidence="2" id="KW-1133">Transmembrane helix</keyword>
<evidence type="ECO:0000313" key="4">
    <source>
        <dbReference type="Proteomes" id="UP000596857"/>
    </source>
</evidence>
<keyword evidence="1" id="KW-0175">Coiled coil</keyword>
<feature type="transmembrane region" description="Helical" evidence="2">
    <location>
        <begin position="6"/>
        <end position="25"/>
    </location>
</feature>
<name>A0ABX1YIM8_9BACL</name>
<proteinExistence type="predicted"/>
<comment type="caution">
    <text evidence="3">The sequence shown here is derived from an EMBL/GenBank/DDBJ whole genome shotgun (WGS) entry which is preliminary data.</text>
</comment>
<evidence type="ECO:0000313" key="3">
    <source>
        <dbReference type="EMBL" id="NOU79718.1"/>
    </source>
</evidence>
<protein>
    <recommendedName>
        <fullName evidence="5">DUF2933 domain-containing protein</fullName>
    </recommendedName>
</protein>